<dbReference type="EMBL" id="JAGRRH010000007">
    <property type="protein sequence ID" value="KAG7367134.1"/>
    <property type="molecule type" value="Genomic_DNA"/>
</dbReference>
<dbReference type="OrthoDB" id="41246at2759"/>
<accession>A0A9K3LSF5</accession>
<feature type="compositionally biased region" description="Low complexity" evidence="1">
    <location>
        <begin position="24"/>
        <end position="35"/>
    </location>
</feature>
<protein>
    <submittedName>
        <fullName evidence="2">Uncharacterized protein</fullName>
    </submittedName>
</protein>
<comment type="caution">
    <text evidence="2">The sequence shown here is derived from an EMBL/GenBank/DDBJ whole genome shotgun (WGS) entry which is preliminary data.</text>
</comment>
<gene>
    <name evidence="2" type="ORF">IV203_029804</name>
</gene>
<name>A0A9K3LSF5_9STRA</name>
<reference evidence="2" key="1">
    <citation type="journal article" date="2021" name="Sci. Rep.">
        <title>Diploid genomic architecture of Nitzschia inconspicua, an elite biomass production diatom.</title>
        <authorList>
            <person name="Oliver A."/>
            <person name="Podell S."/>
            <person name="Pinowska A."/>
            <person name="Traller J.C."/>
            <person name="Smith S.R."/>
            <person name="McClure R."/>
            <person name="Beliaev A."/>
            <person name="Bohutskyi P."/>
            <person name="Hill E.A."/>
            <person name="Rabines A."/>
            <person name="Zheng H."/>
            <person name="Allen L.Z."/>
            <person name="Kuo A."/>
            <person name="Grigoriev I.V."/>
            <person name="Allen A.E."/>
            <person name="Hazlebeck D."/>
            <person name="Allen E.E."/>
        </authorList>
    </citation>
    <scope>NUCLEOTIDE SEQUENCE</scope>
    <source>
        <strain evidence="2">Hildebrandi</strain>
    </source>
</reference>
<sequence length="361" mass="40699">MSPTLALKSRLSRALVVKPTSTYSSSMASNANRRAGVPRSHRKVSIGSDMDLTPVQLPQDPEEKEGILLLLGISTIVKNEMASNTEIFHDDDDESDETDRPQLDQYLSSLNKSKLAGSSSSLLEDENRFGWNRARTVSMDSPKSHPSSPKHIPSTTLSLSFPAIVTPMGSSGHRNSRKTTLKVIAAYKGKEGKVKFPKLPRLHGHQQQLEQQQHAEESVVEHHRKVLKVSSEKGIPVTTIHRKKFSWKNYPELEAFLIANREEYLRHSALNYTVQQKQYNNRLTERLLDLAAEHGYDFDEEEFSFVTVRDRVRCYYKSYVQSSKKRGIVLGYAARKAGILTPAELQKSARKEGTIITPLDL</sequence>
<dbReference type="AlphaFoldDB" id="A0A9K3LSF5"/>
<proteinExistence type="predicted"/>
<keyword evidence="3" id="KW-1185">Reference proteome</keyword>
<evidence type="ECO:0000313" key="3">
    <source>
        <dbReference type="Proteomes" id="UP000693970"/>
    </source>
</evidence>
<feature type="region of interest" description="Disordered" evidence="1">
    <location>
        <begin position="21"/>
        <end position="54"/>
    </location>
</feature>
<evidence type="ECO:0000313" key="2">
    <source>
        <dbReference type="EMBL" id="KAG7367134.1"/>
    </source>
</evidence>
<dbReference type="Proteomes" id="UP000693970">
    <property type="component" value="Unassembled WGS sequence"/>
</dbReference>
<evidence type="ECO:0000256" key="1">
    <source>
        <dbReference type="SAM" id="MobiDB-lite"/>
    </source>
</evidence>
<reference evidence="2" key="2">
    <citation type="submission" date="2021-04" db="EMBL/GenBank/DDBJ databases">
        <authorList>
            <person name="Podell S."/>
        </authorList>
    </citation>
    <scope>NUCLEOTIDE SEQUENCE</scope>
    <source>
        <strain evidence="2">Hildebrandi</strain>
    </source>
</reference>
<organism evidence="2 3">
    <name type="scientific">Nitzschia inconspicua</name>
    <dbReference type="NCBI Taxonomy" id="303405"/>
    <lineage>
        <taxon>Eukaryota</taxon>
        <taxon>Sar</taxon>
        <taxon>Stramenopiles</taxon>
        <taxon>Ochrophyta</taxon>
        <taxon>Bacillariophyta</taxon>
        <taxon>Bacillariophyceae</taxon>
        <taxon>Bacillariophycidae</taxon>
        <taxon>Bacillariales</taxon>
        <taxon>Bacillariaceae</taxon>
        <taxon>Nitzschia</taxon>
    </lineage>
</organism>